<evidence type="ECO:0000313" key="3">
    <source>
        <dbReference type="EMBL" id="HIZ25348.1"/>
    </source>
</evidence>
<feature type="domain" description="PRC-barrel" evidence="2">
    <location>
        <begin position="16"/>
        <end position="75"/>
    </location>
</feature>
<comment type="caution">
    <text evidence="3">The sequence shown here is derived from an EMBL/GenBank/DDBJ whole genome shotgun (WGS) entry which is preliminary data.</text>
</comment>
<dbReference type="InterPro" id="IPR011033">
    <property type="entry name" value="PRC_barrel-like_sf"/>
</dbReference>
<dbReference type="PANTHER" id="PTHR40061:SF1">
    <property type="entry name" value="SPORULATION PROTEIN YLMC-RELATED"/>
    <property type="match status" value="1"/>
</dbReference>
<dbReference type="Pfam" id="PF05239">
    <property type="entry name" value="PRC"/>
    <property type="match status" value="1"/>
</dbReference>
<organism evidence="3 4">
    <name type="scientific">Candidatus Gallimonas intestinigallinarum</name>
    <dbReference type="NCBI Taxonomy" id="2838604"/>
    <lineage>
        <taxon>Bacteria</taxon>
        <taxon>Bacillati</taxon>
        <taxon>Bacillota</taxon>
        <taxon>Clostridia</taxon>
        <taxon>Candidatus Gallimonas</taxon>
    </lineage>
</organism>
<dbReference type="PANTHER" id="PTHR40061">
    <property type="entry name" value="SPORULATION PROTEIN YLMC-RELATED"/>
    <property type="match status" value="1"/>
</dbReference>
<protein>
    <submittedName>
        <fullName evidence="3">YlmC/YmxH family sporulation protein</fullName>
    </submittedName>
</protein>
<dbReference type="NCBIfam" id="TIGR02888">
    <property type="entry name" value="spore_YlmC_YmxH"/>
    <property type="match status" value="1"/>
</dbReference>
<dbReference type="Proteomes" id="UP000824044">
    <property type="component" value="Unassembled WGS sequence"/>
</dbReference>
<sequence length="108" mass="12115">METSFCELHRKETVNLTDGKQLGRVSDVVFTYPEGKVQGIVVPGGKGFRWGRAELFIDLKCIKKIGVDVVLVDIRSAPKAEHKNKWGSSRDGGGSERMPDRRDYGDYE</sequence>
<reference evidence="3" key="2">
    <citation type="submission" date="2021-04" db="EMBL/GenBank/DDBJ databases">
        <authorList>
            <person name="Gilroy R."/>
        </authorList>
    </citation>
    <scope>NUCLEOTIDE SEQUENCE</scope>
    <source>
        <strain evidence="3">CHK33-5263</strain>
    </source>
</reference>
<feature type="region of interest" description="Disordered" evidence="1">
    <location>
        <begin position="79"/>
        <end position="108"/>
    </location>
</feature>
<gene>
    <name evidence="3" type="ORF">H9812_07795</name>
</gene>
<dbReference type="Gene3D" id="2.30.30.240">
    <property type="entry name" value="PRC-barrel domain"/>
    <property type="match status" value="1"/>
</dbReference>
<evidence type="ECO:0000313" key="4">
    <source>
        <dbReference type="Proteomes" id="UP000824044"/>
    </source>
</evidence>
<proteinExistence type="predicted"/>
<evidence type="ECO:0000256" key="1">
    <source>
        <dbReference type="SAM" id="MobiDB-lite"/>
    </source>
</evidence>
<dbReference type="SUPFAM" id="SSF50346">
    <property type="entry name" value="PRC-barrel domain"/>
    <property type="match status" value="1"/>
</dbReference>
<name>A0A9D2IVU1_9FIRM</name>
<feature type="compositionally biased region" description="Basic and acidic residues" evidence="1">
    <location>
        <begin position="93"/>
        <end position="108"/>
    </location>
</feature>
<evidence type="ECO:0000259" key="2">
    <source>
        <dbReference type="Pfam" id="PF05239"/>
    </source>
</evidence>
<dbReference type="InterPro" id="IPR014238">
    <property type="entry name" value="Spore_YlmC/YmxH"/>
</dbReference>
<dbReference type="InterPro" id="IPR027275">
    <property type="entry name" value="PRC-brl_dom"/>
</dbReference>
<dbReference type="AlphaFoldDB" id="A0A9D2IVU1"/>
<reference evidence="3" key="1">
    <citation type="journal article" date="2021" name="PeerJ">
        <title>Extensive microbial diversity within the chicken gut microbiome revealed by metagenomics and culture.</title>
        <authorList>
            <person name="Gilroy R."/>
            <person name="Ravi A."/>
            <person name="Getino M."/>
            <person name="Pursley I."/>
            <person name="Horton D.L."/>
            <person name="Alikhan N.F."/>
            <person name="Baker D."/>
            <person name="Gharbi K."/>
            <person name="Hall N."/>
            <person name="Watson M."/>
            <person name="Adriaenssens E.M."/>
            <person name="Foster-Nyarko E."/>
            <person name="Jarju S."/>
            <person name="Secka A."/>
            <person name="Antonio M."/>
            <person name="Oren A."/>
            <person name="Chaudhuri R.R."/>
            <person name="La Ragione R."/>
            <person name="Hildebrand F."/>
            <person name="Pallen M.J."/>
        </authorList>
    </citation>
    <scope>NUCLEOTIDE SEQUENCE</scope>
    <source>
        <strain evidence="3">CHK33-5263</strain>
    </source>
</reference>
<dbReference type="EMBL" id="DXBS01000142">
    <property type="protein sequence ID" value="HIZ25348.1"/>
    <property type="molecule type" value="Genomic_DNA"/>
</dbReference>
<accession>A0A9D2IVU1</accession>